<dbReference type="GO" id="GO:0004803">
    <property type="term" value="F:transposase activity"/>
    <property type="evidence" value="ECO:0007669"/>
    <property type="project" value="InterPro"/>
</dbReference>
<protein>
    <submittedName>
        <fullName evidence="2">Transposase-like zinc-binding protein</fullName>
    </submittedName>
</protein>
<sequence>MLEHGFLRVVCEHCRAERLVAFSCKKRGFCPSCGAVTLIQRFGSALNLNIHFHMLWLDGVYVEATELPRHELRLHRARAPTTAQLTQLAATIAHRVCRHLTRKGWLEGEGESAFLADSAAGDDSMDGLRVRWVTKPVAPGRGAGGGGGVG</sequence>
<proteinExistence type="predicted"/>
<dbReference type="GO" id="GO:0003677">
    <property type="term" value="F:DNA binding"/>
    <property type="evidence" value="ECO:0007669"/>
    <property type="project" value="InterPro"/>
</dbReference>
<evidence type="ECO:0000259" key="1">
    <source>
        <dbReference type="Pfam" id="PF04986"/>
    </source>
</evidence>
<dbReference type="GO" id="GO:0006313">
    <property type="term" value="P:DNA transposition"/>
    <property type="evidence" value="ECO:0007669"/>
    <property type="project" value="InterPro"/>
</dbReference>
<gene>
    <name evidence="2" type="ORF">EDC25_1373</name>
</gene>
<feature type="domain" description="Transposase IS801/IS1294" evidence="1">
    <location>
        <begin position="34"/>
        <end position="121"/>
    </location>
</feature>
<dbReference type="Proteomes" id="UP000294599">
    <property type="component" value="Unassembled WGS sequence"/>
</dbReference>
<feature type="non-terminal residue" evidence="2">
    <location>
        <position position="150"/>
    </location>
</feature>
<reference evidence="2 3" key="1">
    <citation type="submission" date="2019-03" db="EMBL/GenBank/DDBJ databases">
        <title>Genomic Encyclopedia of Type Strains, Phase IV (KMG-IV): sequencing the most valuable type-strain genomes for metagenomic binning, comparative biology and taxonomic classification.</title>
        <authorList>
            <person name="Goeker M."/>
        </authorList>
    </citation>
    <scope>NUCLEOTIDE SEQUENCE [LARGE SCALE GENOMIC DNA]</scope>
    <source>
        <strain evidence="2 3">DSM 21944</strain>
    </source>
</reference>
<keyword evidence="3" id="KW-1185">Reference proteome</keyword>
<evidence type="ECO:0000313" key="3">
    <source>
        <dbReference type="Proteomes" id="UP000294599"/>
    </source>
</evidence>
<comment type="caution">
    <text evidence="2">The sequence shown here is derived from an EMBL/GenBank/DDBJ whole genome shotgun (WGS) entry which is preliminary data.</text>
</comment>
<dbReference type="InterPro" id="IPR007069">
    <property type="entry name" value="Transposase_32"/>
</dbReference>
<dbReference type="AlphaFoldDB" id="A0A4R3L294"/>
<accession>A0A4R3L294</accession>
<evidence type="ECO:0000313" key="2">
    <source>
        <dbReference type="EMBL" id="TCS92209.1"/>
    </source>
</evidence>
<organism evidence="2 3">
    <name type="scientific">Pseudofulvimonas gallinarii</name>
    <dbReference type="NCBI Taxonomy" id="634155"/>
    <lineage>
        <taxon>Bacteria</taxon>
        <taxon>Pseudomonadati</taxon>
        <taxon>Pseudomonadota</taxon>
        <taxon>Gammaproteobacteria</taxon>
        <taxon>Lysobacterales</taxon>
        <taxon>Rhodanobacteraceae</taxon>
        <taxon>Pseudofulvimonas</taxon>
    </lineage>
</organism>
<dbReference type="Pfam" id="PF04986">
    <property type="entry name" value="Y2_Tnp"/>
    <property type="match status" value="1"/>
</dbReference>
<name>A0A4R3L294_9GAMM</name>
<dbReference type="EMBL" id="SMAF01000037">
    <property type="protein sequence ID" value="TCS92209.1"/>
    <property type="molecule type" value="Genomic_DNA"/>
</dbReference>